<evidence type="ECO:0000313" key="1">
    <source>
        <dbReference type="EMBL" id="CAB5221468.1"/>
    </source>
</evidence>
<name>A0A6J7WX90_9CAUD</name>
<dbReference type="EMBL" id="LR798292">
    <property type="protein sequence ID" value="CAB5221468.1"/>
    <property type="molecule type" value="Genomic_DNA"/>
</dbReference>
<gene>
    <name evidence="1" type="ORF">UFOVP244_172</name>
</gene>
<dbReference type="SUPFAM" id="SSF160719">
    <property type="entry name" value="gpW/gp25-like"/>
    <property type="match status" value="1"/>
</dbReference>
<protein>
    <submittedName>
        <fullName evidence="1">Uncharacterized protein</fullName>
    </submittedName>
</protein>
<organism evidence="1">
    <name type="scientific">uncultured Caudovirales phage</name>
    <dbReference type="NCBI Taxonomy" id="2100421"/>
    <lineage>
        <taxon>Viruses</taxon>
        <taxon>Duplodnaviria</taxon>
        <taxon>Heunggongvirae</taxon>
        <taxon>Uroviricota</taxon>
        <taxon>Caudoviricetes</taxon>
        <taxon>Peduoviridae</taxon>
        <taxon>Maltschvirus</taxon>
        <taxon>Maltschvirus maltsch</taxon>
    </lineage>
</organism>
<proteinExistence type="predicted"/>
<sequence length="514" mass="56456">MAKEYSNVFDVTIDASLFLALVEGINPTLGLLPGIAKGRWKWICDQWVVLYPAFKRMASGDENLEKDLINFNTAVTSASLGNTQNPLERNDLYLNFMSFLMNIEITALRLTKEEEDFYKIEMTRISKLASNDFRNMRSLLRSKIVSAASLAGKGDQYGSSIFGGKNVTQSSVSSFSDFVDIESMMKIEDLIEGVIFYFKQNEDRPPNVLQLTQNNIGSGSGFSIVSAYLSSKAVPFKDSLEEMAKAYLGDATKWYELVTINNLQPPYVDEIGTKYLLTAPGGQNNVTINTEAASDIQVGLKLMVGSKTFLEESRIVEKKTTNDDGSMTLVLSGDRNLNTLEPSHDAYVRIYKPGTVNSGSMILIPSDVRSDSPVPVTPSSDRLRRLDKDLLSFGVDFKRNESTGDLEIDGNGNIGMAVGMENVRQAVYWALQTPMSQLPFHPEYGMDLGIGATFMGTESELTIISNLISANVLKDSRFKSCEVASISSYGNGIALKLIVSIGSEGSLLPLSFVV</sequence>
<accession>A0A6J7WX90</accession>
<reference evidence="1" key="1">
    <citation type="submission" date="2020-05" db="EMBL/GenBank/DDBJ databases">
        <authorList>
            <person name="Chiriac C."/>
            <person name="Salcher M."/>
            <person name="Ghai R."/>
            <person name="Kavagutti S V."/>
        </authorList>
    </citation>
    <scope>NUCLEOTIDE SEQUENCE</scope>
</reference>